<proteinExistence type="predicted"/>
<accession>A0A6J7WSG0</accession>
<organism evidence="1">
    <name type="scientific">uncultured Caudovirales phage</name>
    <dbReference type="NCBI Taxonomy" id="2100421"/>
    <lineage>
        <taxon>Viruses</taxon>
        <taxon>Duplodnaviria</taxon>
        <taxon>Heunggongvirae</taxon>
        <taxon>Uroviricota</taxon>
        <taxon>Caudoviricetes</taxon>
        <taxon>Peduoviridae</taxon>
        <taxon>Maltschvirus</taxon>
        <taxon>Maltschvirus maltsch</taxon>
    </lineage>
</organism>
<gene>
    <name evidence="1" type="ORF">UFOVP357_61</name>
</gene>
<protein>
    <submittedName>
        <fullName evidence="1">Uncharacterized protein</fullName>
    </submittedName>
</protein>
<dbReference type="EMBL" id="LR798289">
    <property type="protein sequence ID" value="CAB5221009.1"/>
    <property type="molecule type" value="Genomic_DNA"/>
</dbReference>
<evidence type="ECO:0000313" key="1">
    <source>
        <dbReference type="EMBL" id="CAB5221009.1"/>
    </source>
</evidence>
<reference evidence="1" key="1">
    <citation type="submission" date="2020-05" db="EMBL/GenBank/DDBJ databases">
        <authorList>
            <person name="Chiriac C."/>
            <person name="Salcher M."/>
            <person name="Ghai R."/>
            <person name="Kavagutti S V."/>
        </authorList>
    </citation>
    <scope>NUCLEOTIDE SEQUENCE</scope>
</reference>
<name>A0A6J7WSG0_9CAUD</name>
<sequence length="123" mass="14442">MAYYKGNTSLPEHWGVIEHTDHNGVVRRTRRWMAYEGADTLDDFRQAWKRTRVWKCGIAHHDAYRIEPTPCAVCGVMITEEVGQDNRPFVEWRRGWADLRVKHYRCAWGQTLNAVVNLSRELA</sequence>